<comment type="caution">
    <text evidence="1">The sequence shown here is derived from an EMBL/GenBank/DDBJ whole genome shotgun (WGS) entry which is preliminary data.</text>
</comment>
<accession>A0A0G1EVD7</accession>
<sequence>MSNYSCRICRSEYREDIEKLLSQKLSYRDIAKQHIDSFDCDLHLLEQSIGIHQKKHISHALTAEEMTFLGRLQRGEVGLDEASRVVAVRVFENMLRNPHDVKFIDFFRVEYLRMKQEENRVKDQWSKEVIARFFAGKLPNAVCSHCGKSTVESENNGSLKLLNG</sequence>
<organism evidence="1 2">
    <name type="scientific">Candidatus Gottesmanbacteria bacterium GW2011_GWB1_43_11</name>
    <dbReference type="NCBI Taxonomy" id="1618446"/>
    <lineage>
        <taxon>Bacteria</taxon>
        <taxon>Candidatus Gottesmaniibacteriota</taxon>
    </lineage>
</organism>
<proteinExistence type="predicted"/>
<dbReference type="EMBL" id="LCFD01000005">
    <property type="protein sequence ID" value="KKS86996.1"/>
    <property type="molecule type" value="Genomic_DNA"/>
</dbReference>
<evidence type="ECO:0000313" key="2">
    <source>
        <dbReference type="Proteomes" id="UP000034050"/>
    </source>
</evidence>
<dbReference type="Proteomes" id="UP000034050">
    <property type="component" value="Unassembled WGS sequence"/>
</dbReference>
<reference evidence="1 2" key="1">
    <citation type="journal article" date="2015" name="Nature">
        <title>rRNA introns, odd ribosomes, and small enigmatic genomes across a large radiation of phyla.</title>
        <authorList>
            <person name="Brown C.T."/>
            <person name="Hug L.A."/>
            <person name="Thomas B.C."/>
            <person name="Sharon I."/>
            <person name="Castelle C.J."/>
            <person name="Singh A."/>
            <person name="Wilkins M.J."/>
            <person name="Williams K.H."/>
            <person name="Banfield J.F."/>
        </authorList>
    </citation>
    <scope>NUCLEOTIDE SEQUENCE [LARGE SCALE GENOMIC DNA]</scope>
</reference>
<name>A0A0G1EVD7_9BACT</name>
<protein>
    <submittedName>
        <fullName evidence="1">Uncharacterized protein</fullName>
    </submittedName>
</protein>
<evidence type="ECO:0000313" key="1">
    <source>
        <dbReference type="EMBL" id="KKS86996.1"/>
    </source>
</evidence>
<dbReference type="AlphaFoldDB" id="A0A0G1EVD7"/>
<gene>
    <name evidence="1" type="ORF">UV61_C0005G0017</name>
</gene>